<name>A0A5C7H5T2_9ROSI</name>
<feature type="compositionally biased region" description="Polar residues" evidence="1">
    <location>
        <begin position="80"/>
        <end position="104"/>
    </location>
</feature>
<organism evidence="2 3">
    <name type="scientific">Acer yangbiense</name>
    <dbReference type="NCBI Taxonomy" id="1000413"/>
    <lineage>
        <taxon>Eukaryota</taxon>
        <taxon>Viridiplantae</taxon>
        <taxon>Streptophyta</taxon>
        <taxon>Embryophyta</taxon>
        <taxon>Tracheophyta</taxon>
        <taxon>Spermatophyta</taxon>
        <taxon>Magnoliopsida</taxon>
        <taxon>eudicotyledons</taxon>
        <taxon>Gunneridae</taxon>
        <taxon>Pentapetalae</taxon>
        <taxon>rosids</taxon>
        <taxon>malvids</taxon>
        <taxon>Sapindales</taxon>
        <taxon>Sapindaceae</taxon>
        <taxon>Hippocastanoideae</taxon>
        <taxon>Acereae</taxon>
        <taxon>Acer</taxon>
    </lineage>
</organism>
<evidence type="ECO:0000256" key="1">
    <source>
        <dbReference type="SAM" id="MobiDB-lite"/>
    </source>
</evidence>
<feature type="compositionally biased region" description="Acidic residues" evidence="1">
    <location>
        <begin position="105"/>
        <end position="152"/>
    </location>
</feature>
<reference evidence="3" key="1">
    <citation type="journal article" date="2019" name="Gigascience">
        <title>De novo genome assembly of the endangered Acer yangbiense, a plant species with extremely small populations endemic to Yunnan Province, China.</title>
        <authorList>
            <person name="Yang J."/>
            <person name="Wariss H.M."/>
            <person name="Tao L."/>
            <person name="Zhang R."/>
            <person name="Yun Q."/>
            <person name="Hollingsworth P."/>
            <person name="Dao Z."/>
            <person name="Luo G."/>
            <person name="Guo H."/>
            <person name="Ma Y."/>
            <person name="Sun W."/>
        </authorList>
    </citation>
    <scope>NUCLEOTIDE SEQUENCE [LARGE SCALE GENOMIC DNA]</scope>
    <source>
        <strain evidence="3">cv. Malutang</strain>
    </source>
</reference>
<gene>
    <name evidence="2" type="ORF">EZV62_021622</name>
</gene>
<proteinExistence type="predicted"/>
<dbReference type="AlphaFoldDB" id="A0A5C7H5T2"/>
<dbReference type="EMBL" id="VAHF01000010">
    <property type="protein sequence ID" value="TXG52453.1"/>
    <property type="molecule type" value="Genomic_DNA"/>
</dbReference>
<evidence type="ECO:0000313" key="3">
    <source>
        <dbReference type="Proteomes" id="UP000323000"/>
    </source>
</evidence>
<sequence length="189" mass="21505">MREVLGLETLVGEKFRQEVKIPWSDEVREIQNDASLMDVLSEFEQRKVNQIHFNVDYIPLSNYNLNQQPNIEQEPIILTDSSSSPFEDDANYNSDGGSYQSTINSDDEVPNDASEDEVPNDISEDEVPNDNDSVDENDGLSDVNEDDIADEEVVDQPIMGTAFRTGNDGRITLEMGQLFRNSTHFRKYY</sequence>
<keyword evidence="3" id="KW-1185">Reference proteome</keyword>
<accession>A0A5C7H5T2</accession>
<comment type="caution">
    <text evidence="2">The sequence shown here is derived from an EMBL/GenBank/DDBJ whole genome shotgun (WGS) entry which is preliminary data.</text>
</comment>
<evidence type="ECO:0000313" key="2">
    <source>
        <dbReference type="EMBL" id="TXG52453.1"/>
    </source>
</evidence>
<feature type="region of interest" description="Disordered" evidence="1">
    <location>
        <begin position="80"/>
        <end position="152"/>
    </location>
</feature>
<dbReference type="OrthoDB" id="10420447at2759"/>
<dbReference type="Proteomes" id="UP000323000">
    <property type="component" value="Chromosome 10"/>
</dbReference>
<protein>
    <submittedName>
        <fullName evidence="2">Uncharacterized protein</fullName>
    </submittedName>
</protein>